<protein>
    <submittedName>
        <fullName evidence="2">Pilus assembly protein CpaB</fullName>
    </submittedName>
</protein>
<dbReference type="AlphaFoldDB" id="A0A3N5B997"/>
<dbReference type="RefSeq" id="WP_124220592.1">
    <property type="nucleotide sequence ID" value="NZ_RKRF01000008.1"/>
</dbReference>
<dbReference type="InterPro" id="IPR013974">
    <property type="entry name" value="SAF"/>
</dbReference>
<dbReference type="Pfam" id="PF08666">
    <property type="entry name" value="SAF"/>
    <property type="match status" value="1"/>
</dbReference>
<dbReference type="NCBIfam" id="TIGR03177">
    <property type="entry name" value="pilus_cpaB"/>
    <property type="match status" value="1"/>
</dbReference>
<organism evidence="2 3">
    <name type="scientific">Aquisalibacillus elongatus</name>
    <dbReference type="NCBI Taxonomy" id="485577"/>
    <lineage>
        <taxon>Bacteria</taxon>
        <taxon>Bacillati</taxon>
        <taxon>Bacillota</taxon>
        <taxon>Bacilli</taxon>
        <taxon>Bacillales</taxon>
        <taxon>Bacillaceae</taxon>
        <taxon>Aquisalibacillus</taxon>
    </lineage>
</organism>
<name>A0A3N5B997_9BACI</name>
<reference evidence="2 3" key="1">
    <citation type="submission" date="2018-11" db="EMBL/GenBank/DDBJ databases">
        <title>Genomic Encyclopedia of Type Strains, Phase IV (KMG-IV): sequencing the most valuable type-strain genomes for metagenomic binning, comparative biology and taxonomic classification.</title>
        <authorList>
            <person name="Goeker M."/>
        </authorList>
    </citation>
    <scope>NUCLEOTIDE SEQUENCE [LARGE SCALE GENOMIC DNA]</scope>
    <source>
        <strain evidence="2 3">DSM 18090</strain>
    </source>
</reference>
<dbReference type="SMART" id="SM00858">
    <property type="entry name" value="SAF"/>
    <property type="match status" value="1"/>
</dbReference>
<dbReference type="InterPro" id="IPR017592">
    <property type="entry name" value="Pilus_assmbl_Flp-typ_CpaB"/>
</dbReference>
<dbReference type="EMBL" id="RKRF01000008">
    <property type="protein sequence ID" value="RPF53963.1"/>
    <property type="molecule type" value="Genomic_DNA"/>
</dbReference>
<sequence>MQSKLLFLLAILMGIITTAIFFYSNQTGEEAPKEEEIPMTEVVVLVEDVTVNQRLSDEDVELKTVPEEQVHESAVTSVEAVQGRFVTADMVAGESVLSHRLKSGVEEQNLISRKIDEDHRAVSISTDMVRSVTNLIYPEDYVDLIFTYGNEGGDQPEHRKLRGTSENLLDQQESVMLLERVRVLSVGKKMSTQNGEAVGEYSEVTLELTPDETVTVVNATQQGSLHLALHSRIVDDEEQEEE</sequence>
<evidence type="ECO:0000313" key="3">
    <source>
        <dbReference type="Proteomes" id="UP000276443"/>
    </source>
</evidence>
<dbReference type="Pfam" id="PF16976">
    <property type="entry name" value="RcpC"/>
    <property type="match status" value="1"/>
</dbReference>
<dbReference type="OrthoDB" id="1757906at2"/>
<accession>A0A3N5B997</accession>
<gene>
    <name evidence="2" type="ORF">EDC24_1150</name>
</gene>
<dbReference type="InterPro" id="IPR031571">
    <property type="entry name" value="RcpC_dom"/>
</dbReference>
<evidence type="ECO:0000313" key="2">
    <source>
        <dbReference type="EMBL" id="RPF53963.1"/>
    </source>
</evidence>
<proteinExistence type="predicted"/>
<comment type="caution">
    <text evidence="2">The sequence shown here is derived from an EMBL/GenBank/DDBJ whole genome shotgun (WGS) entry which is preliminary data.</text>
</comment>
<keyword evidence="3" id="KW-1185">Reference proteome</keyword>
<dbReference type="Proteomes" id="UP000276443">
    <property type="component" value="Unassembled WGS sequence"/>
</dbReference>
<feature type="domain" description="SAF" evidence="1">
    <location>
        <begin position="40"/>
        <end position="102"/>
    </location>
</feature>
<evidence type="ECO:0000259" key="1">
    <source>
        <dbReference type="SMART" id="SM00858"/>
    </source>
</evidence>
<dbReference type="CDD" id="cd11614">
    <property type="entry name" value="SAF_CpaB_FlgA_like"/>
    <property type="match status" value="1"/>
</dbReference>